<feature type="region of interest" description="Disordered" evidence="9">
    <location>
        <begin position="443"/>
        <end position="516"/>
    </location>
</feature>
<dbReference type="PROSITE" id="PS50089">
    <property type="entry name" value="ZF_RING_2"/>
    <property type="match status" value="1"/>
</dbReference>
<reference evidence="11 12" key="1">
    <citation type="submission" date="2024-02" db="EMBL/GenBank/DDBJ databases">
        <title>de novo genome assembly of Solanum bulbocastanum strain 11H21.</title>
        <authorList>
            <person name="Hosaka A.J."/>
        </authorList>
    </citation>
    <scope>NUCLEOTIDE SEQUENCE [LARGE SCALE GENOMIC DNA]</scope>
    <source>
        <tissue evidence="11">Young leaves</tissue>
    </source>
</reference>
<proteinExistence type="predicted"/>
<keyword evidence="12" id="KW-1185">Reference proteome</keyword>
<feature type="compositionally biased region" description="Polar residues" evidence="9">
    <location>
        <begin position="16"/>
        <end position="39"/>
    </location>
</feature>
<evidence type="ECO:0000256" key="1">
    <source>
        <dbReference type="ARBA" id="ARBA00000900"/>
    </source>
</evidence>
<dbReference type="InterPro" id="IPR001841">
    <property type="entry name" value="Znf_RING"/>
</dbReference>
<dbReference type="GO" id="GO:0008270">
    <property type="term" value="F:zinc ion binding"/>
    <property type="evidence" value="ECO:0007669"/>
    <property type="project" value="UniProtKB-KW"/>
</dbReference>
<sequence length="756" mass="81636">MQRNRSILDSFPETIDLNQGSVSSNASGDPTSSWDSLRNSMEGRLSNSMLSSARESLRRADGISYNTQNCSARDQGELSSSANLHGIGHASHLRIGHAWPSSSSSHVLTNSNSEERRFGPSNVLHPDSSTSGYGGNHLIGRPTILPNLASAHSPANANVSGIYNNGDTRLVMRPSVSSTVYTSSSRREAERPASGVSYNAGTSSGRSSYWPGFTDISGSPMGWGLSYKRKVLEGSSGQSCGRSSSSNAQPENIRPHNFPSQHGASSSLNISPASASVQNRIGTRVAASDIIPPLSASGVAETWSGQNLENHDTVTFGLLPTRTNLGHSSVGSTLVTPQPISVSNYLGSGQPISQSMNAGNSRSHSGLMYVSSVPSGLHPVPWNVSPNSRGGSSSSLNVVSPDSEDEANFWSSIRSNRVPLPFVPAPESGNMVQDSTNWSLATSNGSYSRNMPSSSALSRGPSMQTSTTARTPYQNLATSSTHSSSEISPRTLLPPVESESGSQRGNFPLLSSAASPVEEAEISLRSSSRGSISRRNHRNHLVSSLMTNFPSNEVDGSRGLASDIEGRHRLIRQVLHAMRRGENRRSEDYMMLDSFLNGTAEIHDTHRGMRLDVDNMSYEELLALEERIGNVNTGLSEGTILERMKQQKHDSIYGGSSSNMEPCCICREEYTSGDYMGILDCGHEFHSSCIKQWLMLKNKSQKILSLHRSSDSQALKKFLGRIIAYILVEYLKNFLTSALKALICHNWPRCKGTEAY</sequence>
<evidence type="ECO:0000256" key="9">
    <source>
        <dbReference type="SAM" id="MobiDB-lite"/>
    </source>
</evidence>
<keyword evidence="7" id="KW-0862">Zinc</keyword>
<feature type="compositionally biased region" description="Low complexity" evidence="9">
    <location>
        <begin position="479"/>
        <end position="488"/>
    </location>
</feature>
<gene>
    <name evidence="11" type="ORF">RDI58_003459</name>
</gene>
<organism evidence="11 12">
    <name type="scientific">Solanum bulbocastanum</name>
    <name type="common">Wild potato</name>
    <dbReference type="NCBI Taxonomy" id="147425"/>
    <lineage>
        <taxon>Eukaryota</taxon>
        <taxon>Viridiplantae</taxon>
        <taxon>Streptophyta</taxon>
        <taxon>Embryophyta</taxon>
        <taxon>Tracheophyta</taxon>
        <taxon>Spermatophyta</taxon>
        <taxon>Magnoliopsida</taxon>
        <taxon>eudicotyledons</taxon>
        <taxon>Gunneridae</taxon>
        <taxon>Pentapetalae</taxon>
        <taxon>asterids</taxon>
        <taxon>lamiids</taxon>
        <taxon>Solanales</taxon>
        <taxon>Solanaceae</taxon>
        <taxon>Solanoideae</taxon>
        <taxon>Solaneae</taxon>
        <taxon>Solanum</taxon>
    </lineage>
</organism>
<dbReference type="EC" id="2.3.2.27" evidence="2"/>
<feature type="region of interest" description="Disordered" evidence="9">
    <location>
        <begin position="234"/>
        <end position="270"/>
    </location>
</feature>
<dbReference type="PANTHER" id="PTHR22937:SF220">
    <property type="entry name" value="RING-TYPE E3 UBIQUITIN TRANSFERASE"/>
    <property type="match status" value="1"/>
</dbReference>
<dbReference type="Gene3D" id="3.30.40.10">
    <property type="entry name" value="Zinc/RING finger domain, C3HC4 (zinc finger)"/>
    <property type="match status" value="1"/>
</dbReference>
<dbReference type="Pfam" id="PF13639">
    <property type="entry name" value="zf-RING_2"/>
    <property type="match status" value="1"/>
</dbReference>
<evidence type="ECO:0000256" key="4">
    <source>
        <dbReference type="ARBA" id="ARBA00022723"/>
    </source>
</evidence>
<evidence type="ECO:0000256" key="5">
    <source>
        <dbReference type="ARBA" id="ARBA00022771"/>
    </source>
</evidence>
<dbReference type="AlphaFoldDB" id="A0AAN8U8C7"/>
<dbReference type="InterPro" id="IPR045191">
    <property type="entry name" value="MBR1/2-like"/>
</dbReference>
<evidence type="ECO:0000256" key="2">
    <source>
        <dbReference type="ARBA" id="ARBA00012483"/>
    </source>
</evidence>
<comment type="catalytic activity">
    <reaction evidence="1">
        <text>S-ubiquitinyl-[E2 ubiquitin-conjugating enzyme]-L-cysteine + [acceptor protein]-L-lysine = [E2 ubiquitin-conjugating enzyme]-L-cysteine + N(6)-ubiquitinyl-[acceptor protein]-L-lysine.</text>
        <dbReference type="EC" id="2.3.2.27"/>
    </reaction>
</comment>
<dbReference type="GO" id="GO:0061630">
    <property type="term" value="F:ubiquitin protein ligase activity"/>
    <property type="evidence" value="ECO:0007669"/>
    <property type="project" value="UniProtKB-EC"/>
</dbReference>
<evidence type="ECO:0000256" key="8">
    <source>
        <dbReference type="PROSITE-ProRule" id="PRU00175"/>
    </source>
</evidence>
<dbReference type="Proteomes" id="UP001371456">
    <property type="component" value="Unassembled WGS sequence"/>
</dbReference>
<keyword evidence="3" id="KW-0808">Transferase</keyword>
<dbReference type="EMBL" id="JBANQN010000001">
    <property type="protein sequence ID" value="KAK6805674.1"/>
    <property type="molecule type" value="Genomic_DNA"/>
</dbReference>
<protein>
    <recommendedName>
        <fullName evidence="2">RING-type E3 ubiquitin transferase</fullName>
        <ecNumber evidence="2">2.3.2.27</ecNumber>
    </recommendedName>
</protein>
<evidence type="ECO:0000313" key="11">
    <source>
        <dbReference type="EMBL" id="KAK6805674.1"/>
    </source>
</evidence>
<feature type="region of interest" description="Disordered" evidence="9">
    <location>
        <begin position="180"/>
        <end position="205"/>
    </location>
</feature>
<feature type="compositionally biased region" description="Low complexity" evidence="9">
    <location>
        <begin position="234"/>
        <end position="246"/>
    </location>
</feature>
<keyword evidence="5 8" id="KW-0863">Zinc-finger</keyword>
<feature type="compositionally biased region" description="Polar residues" evidence="9">
    <location>
        <begin position="196"/>
        <end position="205"/>
    </location>
</feature>
<name>A0AAN8U8C7_SOLBU</name>
<evidence type="ECO:0000313" key="12">
    <source>
        <dbReference type="Proteomes" id="UP001371456"/>
    </source>
</evidence>
<keyword evidence="6" id="KW-0833">Ubl conjugation pathway</keyword>
<accession>A0AAN8U8C7</accession>
<feature type="region of interest" description="Disordered" evidence="9">
    <location>
        <begin position="1"/>
        <end position="39"/>
    </location>
</feature>
<feature type="domain" description="RING-type" evidence="10">
    <location>
        <begin position="663"/>
        <end position="708"/>
    </location>
</feature>
<evidence type="ECO:0000259" key="10">
    <source>
        <dbReference type="PROSITE" id="PS50089"/>
    </source>
</evidence>
<feature type="compositionally biased region" description="Polar residues" evidence="9">
    <location>
        <begin position="443"/>
        <end position="478"/>
    </location>
</feature>
<dbReference type="SUPFAM" id="SSF57850">
    <property type="entry name" value="RING/U-box"/>
    <property type="match status" value="1"/>
</dbReference>
<dbReference type="InterPro" id="IPR013083">
    <property type="entry name" value="Znf_RING/FYVE/PHD"/>
</dbReference>
<evidence type="ECO:0000256" key="3">
    <source>
        <dbReference type="ARBA" id="ARBA00022679"/>
    </source>
</evidence>
<comment type="caution">
    <text evidence="11">The sequence shown here is derived from an EMBL/GenBank/DDBJ whole genome shotgun (WGS) entry which is preliminary data.</text>
</comment>
<evidence type="ECO:0000256" key="7">
    <source>
        <dbReference type="ARBA" id="ARBA00022833"/>
    </source>
</evidence>
<feature type="region of interest" description="Disordered" evidence="9">
    <location>
        <begin position="100"/>
        <end position="123"/>
    </location>
</feature>
<dbReference type="PANTHER" id="PTHR22937">
    <property type="entry name" value="E3 UBIQUITIN-PROTEIN LIGASE RNF165"/>
    <property type="match status" value="1"/>
</dbReference>
<keyword evidence="4" id="KW-0479">Metal-binding</keyword>
<evidence type="ECO:0000256" key="6">
    <source>
        <dbReference type="ARBA" id="ARBA00022786"/>
    </source>
</evidence>